<name>A0A4S4KWD5_9AGAM</name>
<dbReference type="OrthoDB" id="2573559at2759"/>
<sequence length="729" mass="81099">MATTYLKRYADACVQTSPTISATRVNDGSEKLKTPLAHNRLKRVTYAEDSLSGICLEENSVIHRVFPRTPVNRVKTYLAHNGAPLTAQAQTQRRIVSLPDQHGSNALSERLALSLVSNSRSVSMPSAFQRFAGSGDESMSMHASSSFSIDGADYSRLHASPHWTPDLPQTPSPPSTPDSIEIIENSFHLPDAFLRSQEGSKHLKGYSNEDWLSWANSPPRPIPALHGPASLPYARCPSGAEGTVIEEPSTVPGLIWGLGEDGPTLLAPRIQSPYGFDDEEKQVHLTSPAQEVSRPHVSSSPIRRRGPYITKPDVNYFREVSSEHALPYSSSMKMFNATQRQEQLLAHSMHVRHSLKECSDKHNRLSNPEELLLHKGNITNYLTILRSMTETSPIYCSSPNDLKEENLFVPRTSQNHRQVPVERSVPTIPSNQIIQEKTSRKDKMNLDASAPVFVPGKLSKIASKRGNPTNRDNTVITAASEVFKSRNRPYSMQSVEHDLYERSCPPKNNLLPTPPDSTSPLWSSKSSPFLNDLSFAPDQSEHSSENLGLNLFTPSARLEELTDQLRRLTLQQQKNYATLTSLNYDHDYISPSARVQHTPSVAGIRTRSFTSPNLMSKPSMPINLSDLVARQTGIAHTSIVPSPTLALTTLSPNAPKFIDVLKHRKTYSAPVNNSYPSPNSPECNYNIQTGHENIPNGRRHPRSIPFTRLLEKKARICTGRDEHHDRSEQ</sequence>
<accession>A0A4S4KWD5</accession>
<feature type="region of interest" description="Disordered" evidence="1">
    <location>
        <begin position="286"/>
        <end position="305"/>
    </location>
</feature>
<evidence type="ECO:0000313" key="2">
    <source>
        <dbReference type="EMBL" id="THH02927.1"/>
    </source>
</evidence>
<proteinExistence type="predicted"/>
<reference evidence="2 3" key="1">
    <citation type="submission" date="2019-02" db="EMBL/GenBank/DDBJ databases">
        <title>Genome sequencing of the rare red list fungi Phellinidium pouzarii.</title>
        <authorList>
            <person name="Buettner E."/>
            <person name="Kellner H."/>
        </authorList>
    </citation>
    <scope>NUCLEOTIDE SEQUENCE [LARGE SCALE GENOMIC DNA]</scope>
    <source>
        <strain evidence="2 3">DSM 108285</strain>
    </source>
</reference>
<feature type="region of interest" description="Disordered" evidence="1">
    <location>
        <begin position="504"/>
        <end position="524"/>
    </location>
</feature>
<dbReference type="EMBL" id="SGPK01000535">
    <property type="protein sequence ID" value="THH02927.1"/>
    <property type="molecule type" value="Genomic_DNA"/>
</dbReference>
<gene>
    <name evidence="2" type="ORF">EW145_g6684</name>
</gene>
<keyword evidence="3" id="KW-1185">Reference proteome</keyword>
<organism evidence="2 3">
    <name type="scientific">Phellinidium pouzarii</name>
    <dbReference type="NCBI Taxonomy" id="167371"/>
    <lineage>
        <taxon>Eukaryota</taxon>
        <taxon>Fungi</taxon>
        <taxon>Dikarya</taxon>
        <taxon>Basidiomycota</taxon>
        <taxon>Agaricomycotina</taxon>
        <taxon>Agaricomycetes</taxon>
        <taxon>Hymenochaetales</taxon>
        <taxon>Hymenochaetaceae</taxon>
        <taxon>Phellinidium</taxon>
    </lineage>
</organism>
<protein>
    <submittedName>
        <fullName evidence="2">Uncharacterized protein</fullName>
    </submittedName>
</protein>
<dbReference type="Proteomes" id="UP000308199">
    <property type="component" value="Unassembled WGS sequence"/>
</dbReference>
<comment type="caution">
    <text evidence="2">The sequence shown here is derived from an EMBL/GenBank/DDBJ whole genome shotgun (WGS) entry which is preliminary data.</text>
</comment>
<dbReference type="AlphaFoldDB" id="A0A4S4KWD5"/>
<feature type="compositionally biased region" description="Polar residues" evidence="1">
    <location>
        <begin position="286"/>
        <end position="301"/>
    </location>
</feature>
<evidence type="ECO:0000313" key="3">
    <source>
        <dbReference type="Proteomes" id="UP000308199"/>
    </source>
</evidence>
<evidence type="ECO:0000256" key="1">
    <source>
        <dbReference type="SAM" id="MobiDB-lite"/>
    </source>
</evidence>